<dbReference type="eggNOG" id="COG3315">
    <property type="taxonomic scope" value="Bacteria"/>
</dbReference>
<evidence type="ECO:0000313" key="8">
    <source>
        <dbReference type="Proteomes" id="UP000183376"/>
    </source>
</evidence>
<dbReference type="InterPro" id="IPR011610">
    <property type="entry name" value="SAM_mthyl_Trfase_ML2640-like"/>
</dbReference>
<dbReference type="EMBL" id="LT629701">
    <property type="protein sequence ID" value="SDM51605.1"/>
    <property type="molecule type" value="Genomic_DNA"/>
</dbReference>
<dbReference type="InterPro" id="IPR007213">
    <property type="entry name" value="Ppm1/Ppm2/Tcmp"/>
</dbReference>
<dbReference type="PANTHER" id="PTHR43619">
    <property type="entry name" value="S-ADENOSYL-L-METHIONINE-DEPENDENT METHYLTRANSFERASE YKTD-RELATED"/>
    <property type="match status" value="1"/>
</dbReference>
<name>A0A1G9TWG3_ALLAB</name>
<evidence type="ECO:0000256" key="1">
    <source>
        <dbReference type="ARBA" id="ARBA00003907"/>
    </source>
</evidence>
<dbReference type="RefSeq" id="WP_052408192.1">
    <property type="nucleotide sequence ID" value="NZ_JOEF01000043.1"/>
</dbReference>
<dbReference type="Pfam" id="PF04072">
    <property type="entry name" value="LCM"/>
    <property type="match status" value="1"/>
</dbReference>
<dbReference type="OrthoDB" id="9806164at2"/>
<dbReference type="SUPFAM" id="SSF53335">
    <property type="entry name" value="S-adenosyl-L-methionine-dependent methyltransferases"/>
    <property type="match status" value="1"/>
</dbReference>
<evidence type="ECO:0000256" key="4">
    <source>
        <dbReference type="ARBA" id="ARBA00022679"/>
    </source>
</evidence>
<sequence length="274" mass="29369">MTTPDPMPVQQTADWVAARRAMEYEEPEPFMRDPLAALLVPAGARAVIVGMHGMGISTSAAVIRGRLGDEAVLRAVAEGGRQVVSLGAGSDTRAFRLNLPAELAYFELDLPGQLLAKSRRLEAFPPRCHYTIVEADLTEDWVPALAAAGFRAELPTLWIVEGLLHHLPLPMCDWVLAGLSGASAPGSRFIGDAFDTEFLTCPDNAPVVELVRSMGRSLTAIDDPVAWLAGHGWSAEAHRADRLGTAGHPLLDEPVPPRLADAQTGLNHLYATFG</sequence>
<evidence type="ECO:0000256" key="6">
    <source>
        <dbReference type="RuleBase" id="RU362030"/>
    </source>
</evidence>
<dbReference type="Gene3D" id="3.40.50.150">
    <property type="entry name" value="Vaccinia Virus protein VP39"/>
    <property type="match status" value="1"/>
</dbReference>
<dbReference type="InterPro" id="IPR029063">
    <property type="entry name" value="SAM-dependent_MTases_sf"/>
</dbReference>
<dbReference type="EC" id="2.1.1.-" evidence="6"/>
<keyword evidence="4 7" id="KW-0808">Transferase</keyword>
<dbReference type="GO" id="GO:0032259">
    <property type="term" value="P:methylation"/>
    <property type="evidence" value="ECO:0007669"/>
    <property type="project" value="UniProtKB-KW"/>
</dbReference>
<accession>A0A1G9TWG3</accession>
<gene>
    <name evidence="7" type="ORF">SAMN04489726_2014</name>
</gene>
<keyword evidence="8" id="KW-1185">Reference proteome</keyword>
<dbReference type="STRING" id="211114.SAMN04489726_2014"/>
<proteinExistence type="inferred from homology"/>
<evidence type="ECO:0000313" key="7">
    <source>
        <dbReference type="EMBL" id="SDM51605.1"/>
    </source>
</evidence>
<evidence type="ECO:0000256" key="3">
    <source>
        <dbReference type="ARBA" id="ARBA00022603"/>
    </source>
</evidence>
<dbReference type="Proteomes" id="UP000183376">
    <property type="component" value="Chromosome I"/>
</dbReference>
<dbReference type="NCBIfam" id="TIGR00027">
    <property type="entry name" value="mthyl_TIGR00027"/>
    <property type="match status" value="1"/>
</dbReference>
<comment type="function">
    <text evidence="1 6">Exhibits S-adenosyl-L-methionine-dependent methyltransferase activity.</text>
</comment>
<evidence type="ECO:0000256" key="2">
    <source>
        <dbReference type="ARBA" id="ARBA00008138"/>
    </source>
</evidence>
<organism evidence="7 8">
    <name type="scientific">Allokutzneria albata</name>
    <name type="common">Kibdelosporangium albatum</name>
    <dbReference type="NCBI Taxonomy" id="211114"/>
    <lineage>
        <taxon>Bacteria</taxon>
        <taxon>Bacillati</taxon>
        <taxon>Actinomycetota</taxon>
        <taxon>Actinomycetes</taxon>
        <taxon>Pseudonocardiales</taxon>
        <taxon>Pseudonocardiaceae</taxon>
        <taxon>Allokutzneria</taxon>
    </lineage>
</organism>
<evidence type="ECO:0000256" key="5">
    <source>
        <dbReference type="ARBA" id="ARBA00022691"/>
    </source>
</evidence>
<keyword evidence="5 6" id="KW-0949">S-adenosyl-L-methionine</keyword>
<dbReference type="PANTHER" id="PTHR43619:SF2">
    <property type="entry name" value="S-ADENOSYL-L-METHIONINE-DEPENDENT METHYLTRANSFERASES SUPERFAMILY PROTEIN"/>
    <property type="match status" value="1"/>
</dbReference>
<reference evidence="7 8" key="1">
    <citation type="submission" date="2016-10" db="EMBL/GenBank/DDBJ databases">
        <authorList>
            <person name="de Groot N.N."/>
        </authorList>
    </citation>
    <scope>NUCLEOTIDE SEQUENCE [LARGE SCALE GENOMIC DNA]</scope>
    <source>
        <strain evidence="7 8">DSM 44149</strain>
    </source>
</reference>
<dbReference type="AlphaFoldDB" id="A0A1G9TWG3"/>
<dbReference type="GO" id="GO:0008168">
    <property type="term" value="F:methyltransferase activity"/>
    <property type="evidence" value="ECO:0007669"/>
    <property type="project" value="UniProtKB-UniRule"/>
</dbReference>
<keyword evidence="3 6" id="KW-0489">Methyltransferase</keyword>
<protein>
    <recommendedName>
        <fullName evidence="6">S-adenosyl-L-methionine-dependent methyltransferase</fullName>
        <ecNumber evidence="6">2.1.1.-</ecNumber>
    </recommendedName>
</protein>
<comment type="similarity">
    <text evidence="2 6">Belongs to the UPF0677 family.</text>
</comment>